<organism evidence="2 3">
    <name type="scientific">Pedobacter aquae</name>
    <dbReference type="NCBI Taxonomy" id="2605747"/>
    <lineage>
        <taxon>Bacteria</taxon>
        <taxon>Pseudomonadati</taxon>
        <taxon>Bacteroidota</taxon>
        <taxon>Sphingobacteriia</taxon>
        <taxon>Sphingobacteriales</taxon>
        <taxon>Sphingobacteriaceae</taxon>
        <taxon>Pedobacter</taxon>
    </lineage>
</organism>
<dbReference type="AlphaFoldDB" id="A0A5C0VMI3"/>
<dbReference type="RefSeq" id="WP_149075242.1">
    <property type="nucleotide sequence ID" value="NZ_CP043329.1"/>
</dbReference>
<dbReference type="Pfam" id="PF08238">
    <property type="entry name" value="Sel1"/>
    <property type="match status" value="4"/>
</dbReference>
<dbReference type="InterPro" id="IPR052945">
    <property type="entry name" value="Mitotic_Regulator"/>
</dbReference>
<evidence type="ECO:0000256" key="1">
    <source>
        <dbReference type="SAM" id="SignalP"/>
    </source>
</evidence>
<dbReference type="InterPro" id="IPR026444">
    <property type="entry name" value="Secre_tail"/>
</dbReference>
<evidence type="ECO:0000313" key="3">
    <source>
        <dbReference type="Proteomes" id="UP000323653"/>
    </source>
</evidence>
<reference evidence="2 3" key="1">
    <citation type="submission" date="2019-08" db="EMBL/GenBank/DDBJ databases">
        <title>Pedobacter sp. nov., isolated from Han river, South Korea.</title>
        <authorList>
            <person name="Lee D.-H."/>
            <person name="Kim Y.-S."/>
            <person name="Hwang E.-M."/>
            <person name="Le Tran T.C."/>
            <person name="Cha C.-J."/>
        </authorList>
    </citation>
    <scope>NUCLEOTIDE SEQUENCE [LARGE SCALE GENOMIC DNA]</scope>
    <source>
        <strain evidence="2 3">CJ43</strain>
    </source>
</reference>
<dbReference type="PANTHER" id="PTHR43628:SF1">
    <property type="entry name" value="CHITIN SYNTHASE REGULATORY FACTOR 2-RELATED"/>
    <property type="match status" value="1"/>
</dbReference>
<dbReference type="EMBL" id="CP043329">
    <property type="protein sequence ID" value="QEK52460.1"/>
    <property type="molecule type" value="Genomic_DNA"/>
</dbReference>
<dbReference type="SMART" id="SM00671">
    <property type="entry name" value="SEL1"/>
    <property type="match status" value="5"/>
</dbReference>
<dbReference type="KEGG" id="pej:FYC62_12950"/>
<dbReference type="Gene3D" id="1.25.40.10">
    <property type="entry name" value="Tetratricopeptide repeat domain"/>
    <property type="match status" value="1"/>
</dbReference>
<dbReference type="NCBIfam" id="TIGR04183">
    <property type="entry name" value="Por_Secre_tail"/>
    <property type="match status" value="1"/>
</dbReference>
<protein>
    <submittedName>
        <fullName evidence="2">T9SS type A sorting domain-containing protein</fullName>
    </submittedName>
</protein>
<feature type="signal peptide" evidence="1">
    <location>
        <begin position="1"/>
        <end position="18"/>
    </location>
</feature>
<dbReference type="InterPro" id="IPR011990">
    <property type="entry name" value="TPR-like_helical_dom_sf"/>
</dbReference>
<dbReference type="Proteomes" id="UP000323653">
    <property type="component" value="Chromosome"/>
</dbReference>
<keyword evidence="3" id="KW-1185">Reference proteome</keyword>
<sequence>MKKLIIFCVMLYTLTSVAQEKNKTVISPLSMARMHLDQNHYNYNPKKGFEIYQQIAQENTDAKAMNTLAILYSDGIGTNANQEQAFYWFKKAAESGYSNAWYNLGTMYRKGMGTQQNFELAFASFSKGDELNAVTSSYAKGYLLYKGLGCQQSYTEAIKLFRKSIKKGSLGSMYLLGLCFRNGYGIVQNIDSAKYWISNAANRGYNFAKEELMEAEPEFNGYNQVLNPNKKTKLSNVMEVKNSYEKVKHTLKSNKEIEGIYSGYLLKYDWSGQHVIGKKALEIELKYDEAEQKIKGFWNEDGTKTSLNAILTDSSLLFENTAYSKLDHYSAKKEVDFVFKNAQLQLLNLSDSTYLAGNIQLWSNYHNEPEKPMYVSLVKKANLTIEQPKLDIQISQNLTVYPNPFSNSLSFNILLEKESLLNIALTSIDGKILYTETLKMPTGQQSHTLQANVATGSYVLKVGYNGIVKSSIVIKQ</sequence>
<accession>A0A5C0VMI3</accession>
<keyword evidence="1" id="KW-0732">Signal</keyword>
<dbReference type="SUPFAM" id="SSF81901">
    <property type="entry name" value="HCP-like"/>
    <property type="match status" value="1"/>
</dbReference>
<gene>
    <name evidence="2" type="ORF">FYC62_12950</name>
</gene>
<feature type="chain" id="PRO_5023109689" evidence="1">
    <location>
        <begin position="19"/>
        <end position="476"/>
    </location>
</feature>
<evidence type="ECO:0000313" key="2">
    <source>
        <dbReference type="EMBL" id="QEK52460.1"/>
    </source>
</evidence>
<name>A0A5C0VMI3_9SPHI</name>
<proteinExistence type="predicted"/>
<dbReference type="PANTHER" id="PTHR43628">
    <property type="entry name" value="ACTIVATOR OF C KINASE PROTEIN 1-RELATED"/>
    <property type="match status" value="1"/>
</dbReference>
<dbReference type="InterPro" id="IPR006597">
    <property type="entry name" value="Sel1-like"/>
</dbReference>